<dbReference type="GO" id="GO:0001786">
    <property type="term" value="F:phosphatidylserine binding"/>
    <property type="evidence" value="ECO:0007669"/>
    <property type="project" value="TreeGrafter"/>
</dbReference>
<dbReference type="FunFam" id="1.10.220.10:FF:000004">
    <property type="entry name" value="Annexin"/>
    <property type="match status" value="1"/>
</dbReference>
<keyword evidence="2 6" id="KW-0677">Repeat</keyword>
<dbReference type="GO" id="GO:0012506">
    <property type="term" value="C:vesicle membrane"/>
    <property type="evidence" value="ECO:0007669"/>
    <property type="project" value="TreeGrafter"/>
</dbReference>
<evidence type="ECO:0000256" key="5">
    <source>
        <dbReference type="ARBA" id="ARBA00023302"/>
    </source>
</evidence>
<dbReference type="FunFam" id="1.10.220.10:FF:000002">
    <property type="entry name" value="Annexin"/>
    <property type="match status" value="1"/>
</dbReference>
<dbReference type="Proteomes" id="UP001153737">
    <property type="component" value="Chromosome 12"/>
</dbReference>
<proteinExistence type="inferred from homology"/>
<comment type="similarity">
    <text evidence="1 6">Belongs to the annexin family.</text>
</comment>
<dbReference type="SMART" id="SM00335">
    <property type="entry name" value="ANX"/>
    <property type="match status" value="4"/>
</dbReference>
<keyword evidence="5 6" id="KW-0111">Calcium/phospholipid-binding</keyword>
<dbReference type="PANTHER" id="PTHR10502">
    <property type="entry name" value="ANNEXIN"/>
    <property type="match status" value="1"/>
</dbReference>
<sequence>MAPTVHHYENFHDDEDAQQLKDAMDGMGTNEETITQILTGRTNQQRRIIKDTYKTMFGEDLIEDLKSELGGNFETIILALLDEPIEYQAKELHHAISGAGTDDLTLVEILSIHNNDEVIQISNKYQELYETSVEDDIRGDESGTLQRLLVSLSTGNRDESNSVDRNAAIADAQELYDAGENAWGTEESTFNAILCLRSRRQLKLVFDEYETMIGHLIEEAIENEFSGTTKDGLLGLIMCIRDRPMYLATRLHDAMAGMGTDDRTLIRIIVSRSEIDLEEIKNSYEAKYSKSLSERVSSDTSGDYSKVLLALIGH</sequence>
<evidence type="ECO:0000256" key="4">
    <source>
        <dbReference type="ARBA" id="ARBA00023216"/>
    </source>
</evidence>
<evidence type="ECO:0000313" key="7">
    <source>
        <dbReference type="EMBL" id="CAH1119114.1"/>
    </source>
</evidence>
<name>A0A9P0DF95_PHACE</name>
<keyword evidence="8" id="KW-1185">Reference proteome</keyword>
<evidence type="ECO:0000313" key="8">
    <source>
        <dbReference type="Proteomes" id="UP001153737"/>
    </source>
</evidence>
<evidence type="ECO:0000256" key="6">
    <source>
        <dbReference type="RuleBase" id="RU003540"/>
    </source>
</evidence>
<reference evidence="7" key="1">
    <citation type="submission" date="2022-01" db="EMBL/GenBank/DDBJ databases">
        <authorList>
            <person name="King R."/>
        </authorList>
    </citation>
    <scope>NUCLEOTIDE SEQUENCE</scope>
</reference>
<evidence type="ECO:0000256" key="2">
    <source>
        <dbReference type="ARBA" id="ARBA00022737"/>
    </source>
</evidence>
<evidence type="ECO:0000256" key="1">
    <source>
        <dbReference type="ARBA" id="ARBA00007831"/>
    </source>
</evidence>
<dbReference type="GO" id="GO:0005737">
    <property type="term" value="C:cytoplasm"/>
    <property type="evidence" value="ECO:0007669"/>
    <property type="project" value="TreeGrafter"/>
</dbReference>
<gene>
    <name evidence="7" type="ORF">PHAECO_LOCUS3307</name>
</gene>
<protein>
    <recommendedName>
        <fullName evidence="6">Annexin</fullName>
    </recommendedName>
</protein>
<dbReference type="InterPro" id="IPR037104">
    <property type="entry name" value="Annexin_sf"/>
</dbReference>
<dbReference type="InterPro" id="IPR001464">
    <property type="entry name" value="Annexin"/>
</dbReference>
<dbReference type="GO" id="GO:0032509">
    <property type="term" value="P:endosome transport via multivesicular body sorting pathway"/>
    <property type="evidence" value="ECO:0007669"/>
    <property type="project" value="TreeGrafter"/>
</dbReference>
<dbReference type="GO" id="GO:0005634">
    <property type="term" value="C:nucleus"/>
    <property type="evidence" value="ECO:0007669"/>
    <property type="project" value="TreeGrafter"/>
</dbReference>
<dbReference type="FunFam" id="1.10.220.10:FF:000001">
    <property type="entry name" value="Annexin"/>
    <property type="match status" value="1"/>
</dbReference>
<dbReference type="PRINTS" id="PR00196">
    <property type="entry name" value="ANNEXIN"/>
</dbReference>
<comment type="domain">
    <text evidence="6">A pair of annexin repeats may form one binding site for calcium and phospholipid.</text>
</comment>
<organism evidence="7 8">
    <name type="scientific">Phaedon cochleariae</name>
    <name type="common">Mustard beetle</name>
    <dbReference type="NCBI Taxonomy" id="80249"/>
    <lineage>
        <taxon>Eukaryota</taxon>
        <taxon>Metazoa</taxon>
        <taxon>Ecdysozoa</taxon>
        <taxon>Arthropoda</taxon>
        <taxon>Hexapoda</taxon>
        <taxon>Insecta</taxon>
        <taxon>Pterygota</taxon>
        <taxon>Neoptera</taxon>
        <taxon>Endopterygota</taxon>
        <taxon>Coleoptera</taxon>
        <taxon>Polyphaga</taxon>
        <taxon>Cucujiformia</taxon>
        <taxon>Chrysomeloidea</taxon>
        <taxon>Chrysomelidae</taxon>
        <taxon>Chrysomelinae</taxon>
        <taxon>Chrysomelini</taxon>
        <taxon>Phaedon</taxon>
    </lineage>
</organism>
<dbReference type="EMBL" id="OU896718">
    <property type="protein sequence ID" value="CAH1119114.1"/>
    <property type="molecule type" value="Genomic_DNA"/>
</dbReference>
<keyword evidence="3 6" id="KW-0106">Calcium</keyword>
<dbReference type="OrthoDB" id="37886at2759"/>
<dbReference type="InterPro" id="IPR018502">
    <property type="entry name" value="Annexin_repeat"/>
</dbReference>
<dbReference type="PROSITE" id="PS00223">
    <property type="entry name" value="ANNEXIN_1"/>
    <property type="match status" value="2"/>
</dbReference>
<dbReference type="Gene3D" id="1.10.220.10">
    <property type="entry name" value="Annexin"/>
    <property type="match status" value="4"/>
</dbReference>
<dbReference type="AlphaFoldDB" id="A0A9P0DF95"/>
<dbReference type="InterPro" id="IPR018252">
    <property type="entry name" value="Annexin_repeat_CS"/>
</dbReference>
<dbReference type="PANTHER" id="PTHR10502:SF233">
    <property type="entry name" value="ANNEXIN B9"/>
    <property type="match status" value="1"/>
</dbReference>
<dbReference type="GO" id="GO:0005544">
    <property type="term" value="F:calcium-dependent phospholipid binding"/>
    <property type="evidence" value="ECO:0007669"/>
    <property type="project" value="UniProtKB-KW"/>
</dbReference>
<dbReference type="GO" id="GO:0005509">
    <property type="term" value="F:calcium ion binding"/>
    <property type="evidence" value="ECO:0007669"/>
    <property type="project" value="InterPro"/>
</dbReference>
<accession>A0A9P0DF95</accession>
<evidence type="ECO:0000256" key="3">
    <source>
        <dbReference type="ARBA" id="ARBA00022837"/>
    </source>
</evidence>
<dbReference type="GO" id="GO:0005886">
    <property type="term" value="C:plasma membrane"/>
    <property type="evidence" value="ECO:0007669"/>
    <property type="project" value="TreeGrafter"/>
</dbReference>
<dbReference type="Pfam" id="PF00191">
    <property type="entry name" value="Annexin"/>
    <property type="match status" value="4"/>
</dbReference>
<dbReference type="SUPFAM" id="SSF47874">
    <property type="entry name" value="Annexin"/>
    <property type="match status" value="1"/>
</dbReference>
<dbReference type="PROSITE" id="PS51897">
    <property type="entry name" value="ANNEXIN_2"/>
    <property type="match status" value="4"/>
</dbReference>
<keyword evidence="4 6" id="KW-0041">Annexin</keyword>
<dbReference type="FunFam" id="1.10.220.10:FF:000003">
    <property type="entry name" value="Annexin"/>
    <property type="match status" value="1"/>
</dbReference>
<reference evidence="7" key="2">
    <citation type="submission" date="2022-10" db="EMBL/GenBank/DDBJ databases">
        <authorList>
            <consortium name="ENA_rothamsted_submissions"/>
            <consortium name="culmorum"/>
            <person name="King R."/>
        </authorList>
    </citation>
    <scope>NUCLEOTIDE SEQUENCE</scope>
</reference>